<gene>
    <name evidence="2" type="ORF">TVAG_131890</name>
</gene>
<dbReference type="InParanoid" id="A2FMG8"/>
<reference evidence="2" key="1">
    <citation type="submission" date="2006-10" db="EMBL/GenBank/DDBJ databases">
        <authorList>
            <person name="Amadeo P."/>
            <person name="Zhao Q."/>
            <person name="Wortman J."/>
            <person name="Fraser-Liggett C."/>
            <person name="Carlton J."/>
        </authorList>
    </citation>
    <scope>NUCLEOTIDE SEQUENCE</scope>
    <source>
        <strain evidence="2">G3</strain>
    </source>
</reference>
<organism evidence="2 3">
    <name type="scientific">Trichomonas vaginalis (strain ATCC PRA-98 / G3)</name>
    <dbReference type="NCBI Taxonomy" id="412133"/>
    <lineage>
        <taxon>Eukaryota</taxon>
        <taxon>Metamonada</taxon>
        <taxon>Parabasalia</taxon>
        <taxon>Trichomonadida</taxon>
        <taxon>Trichomonadidae</taxon>
        <taxon>Trichomonas</taxon>
    </lineage>
</organism>
<protein>
    <submittedName>
        <fullName evidence="2">Uncharacterized protein</fullName>
    </submittedName>
</protein>
<evidence type="ECO:0000313" key="3">
    <source>
        <dbReference type="Proteomes" id="UP000001542"/>
    </source>
</evidence>
<dbReference type="PANTHER" id="PTHR21580:SF28">
    <property type="entry name" value="BOREALIN N-TERMINAL DOMAIN-CONTAINING PROTEIN-RELATED"/>
    <property type="match status" value="1"/>
</dbReference>
<feature type="region of interest" description="Disordered" evidence="1">
    <location>
        <begin position="25"/>
        <end position="50"/>
    </location>
</feature>
<name>A2FMG8_TRIV3</name>
<dbReference type="InterPro" id="IPR010736">
    <property type="entry name" value="SHIPPO-rpt"/>
</dbReference>
<reference evidence="2" key="2">
    <citation type="journal article" date="2007" name="Science">
        <title>Draft genome sequence of the sexually transmitted pathogen Trichomonas vaginalis.</title>
        <authorList>
            <person name="Carlton J.M."/>
            <person name="Hirt R.P."/>
            <person name="Silva J.C."/>
            <person name="Delcher A.L."/>
            <person name="Schatz M."/>
            <person name="Zhao Q."/>
            <person name="Wortman J.R."/>
            <person name="Bidwell S.L."/>
            <person name="Alsmark U.C.M."/>
            <person name="Besteiro S."/>
            <person name="Sicheritz-Ponten T."/>
            <person name="Noel C.J."/>
            <person name="Dacks J.B."/>
            <person name="Foster P.G."/>
            <person name="Simillion C."/>
            <person name="Van de Peer Y."/>
            <person name="Miranda-Saavedra D."/>
            <person name="Barton G.J."/>
            <person name="Westrop G.D."/>
            <person name="Mueller S."/>
            <person name="Dessi D."/>
            <person name="Fiori P.L."/>
            <person name="Ren Q."/>
            <person name="Paulsen I."/>
            <person name="Zhang H."/>
            <person name="Bastida-Corcuera F.D."/>
            <person name="Simoes-Barbosa A."/>
            <person name="Brown M.T."/>
            <person name="Hayes R.D."/>
            <person name="Mukherjee M."/>
            <person name="Okumura C.Y."/>
            <person name="Schneider R."/>
            <person name="Smith A.J."/>
            <person name="Vanacova S."/>
            <person name="Villalvazo M."/>
            <person name="Haas B.J."/>
            <person name="Pertea M."/>
            <person name="Feldblyum T.V."/>
            <person name="Utterback T.R."/>
            <person name="Shu C.L."/>
            <person name="Osoegawa K."/>
            <person name="de Jong P.J."/>
            <person name="Hrdy I."/>
            <person name="Horvathova L."/>
            <person name="Zubacova Z."/>
            <person name="Dolezal P."/>
            <person name="Malik S.B."/>
            <person name="Logsdon J.M. Jr."/>
            <person name="Henze K."/>
            <person name="Gupta A."/>
            <person name="Wang C.C."/>
            <person name="Dunne R.L."/>
            <person name="Upcroft J.A."/>
            <person name="Upcroft P."/>
            <person name="White O."/>
            <person name="Salzberg S.L."/>
            <person name="Tang P."/>
            <person name="Chiu C.-H."/>
            <person name="Lee Y.-S."/>
            <person name="Embley T.M."/>
            <person name="Coombs G.H."/>
            <person name="Mottram J.C."/>
            <person name="Tachezy J."/>
            <person name="Fraser-Liggett C.M."/>
            <person name="Johnson P.J."/>
        </authorList>
    </citation>
    <scope>NUCLEOTIDE SEQUENCE [LARGE SCALE GENOMIC DNA]</scope>
    <source>
        <strain evidence="2">G3</strain>
    </source>
</reference>
<dbReference type="OrthoDB" id="429991at2759"/>
<dbReference type="InterPro" id="IPR051291">
    <property type="entry name" value="CIMAP"/>
</dbReference>
<dbReference type="EMBL" id="DS113886">
    <property type="protein sequence ID" value="EAX93901.1"/>
    <property type="molecule type" value="Genomic_DNA"/>
</dbReference>
<dbReference type="RefSeq" id="XP_001306831.1">
    <property type="nucleotide sequence ID" value="XM_001306830.1"/>
</dbReference>
<feature type="region of interest" description="Disordered" evidence="1">
    <location>
        <begin position="244"/>
        <end position="336"/>
    </location>
</feature>
<feature type="region of interest" description="Disordered" evidence="1">
    <location>
        <begin position="104"/>
        <end position="123"/>
    </location>
</feature>
<evidence type="ECO:0000313" key="2">
    <source>
        <dbReference type="EMBL" id="EAX93901.1"/>
    </source>
</evidence>
<feature type="region of interest" description="Disordered" evidence="1">
    <location>
        <begin position="362"/>
        <end position="388"/>
    </location>
</feature>
<dbReference type="AlphaFoldDB" id="A2FMG8"/>
<accession>A2FMG8</accession>
<feature type="region of interest" description="Disordered" evidence="1">
    <location>
        <begin position="150"/>
        <end position="221"/>
    </location>
</feature>
<dbReference type="PANTHER" id="PTHR21580">
    <property type="entry name" value="SHIPPO-1-RELATED"/>
    <property type="match status" value="1"/>
</dbReference>
<keyword evidence="3" id="KW-1185">Reference proteome</keyword>
<dbReference type="Proteomes" id="UP000001542">
    <property type="component" value="Unassembled WGS sequence"/>
</dbReference>
<dbReference type="VEuPathDB" id="TrichDB:TVAG_131890"/>
<evidence type="ECO:0000256" key="1">
    <source>
        <dbReference type="SAM" id="MobiDB-lite"/>
    </source>
</evidence>
<proteinExistence type="predicted"/>
<feature type="compositionally biased region" description="Low complexity" evidence="1">
    <location>
        <begin position="288"/>
        <end position="299"/>
    </location>
</feature>
<dbReference type="KEGG" id="tva:4751626"/>
<feature type="compositionally biased region" description="Basic residues" evidence="1">
    <location>
        <begin position="169"/>
        <end position="181"/>
    </location>
</feature>
<dbReference type="Pfam" id="PF07004">
    <property type="entry name" value="SHIPPO-rpt"/>
    <property type="match status" value="4"/>
</dbReference>
<dbReference type="VEuPathDB" id="TrichDB:TVAGG3_0395720"/>
<sequence length="411" mass="45719">MTFCDFCRGRKEVVHTEPGLYNIPSTIGSGPKYSMKSRHEEPKPQYSPKYNQLPSTLSSKGVRLQSKDTVGFSRSLGAYDNSSPQLVNLPSTIGQGPKIAIHEKHKEKHDHTPGPGSYDPKIIDKSPAYPIGVGKRYDISDGNMIVPPGTYDIPSTIKARPATQQTNRKQTRRTKFQKKQHPGPIYNVERPIGSDARKSSFSKAPRDFPIPQSPGPGDYDIPSEFGFSGKNLSRIRTTMHIRPKESKSHTTNAPYYDIGTTIKPRPKSMAHRPEVNYETPSPGPCYDIPSSISPRKISIGQKYEFKDPRAENPSPDAYFRSDMPVDESEDVVSPLDGPYNRDIINYREISSLPGPADYNIKDGKDLASSRKGSKIKNRSYDSRDIPDTAVPYRDLGSTLGGPAYTIGIRDF</sequence>